<keyword evidence="2" id="KW-1185">Reference proteome</keyword>
<dbReference type="Proteomes" id="UP000814128">
    <property type="component" value="Unassembled WGS sequence"/>
</dbReference>
<organism evidence="1 2">
    <name type="scientific">Vararia minispora EC-137</name>
    <dbReference type="NCBI Taxonomy" id="1314806"/>
    <lineage>
        <taxon>Eukaryota</taxon>
        <taxon>Fungi</taxon>
        <taxon>Dikarya</taxon>
        <taxon>Basidiomycota</taxon>
        <taxon>Agaricomycotina</taxon>
        <taxon>Agaricomycetes</taxon>
        <taxon>Russulales</taxon>
        <taxon>Lachnocladiaceae</taxon>
        <taxon>Vararia</taxon>
    </lineage>
</organism>
<protein>
    <submittedName>
        <fullName evidence="1">Uncharacterized protein</fullName>
    </submittedName>
</protein>
<proteinExistence type="predicted"/>
<evidence type="ECO:0000313" key="2">
    <source>
        <dbReference type="Proteomes" id="UP000814128"/>
    </source>
</evidence>
<gene>
    <name evidence="1" type="ORF">K488DRAFT_75059</name>
</gene>
<comment type="caution">
    <text evidence="1">The sequence shown here is derived from an EMBL/GenBank/DDBJ whole genome shotgun (WGS) entry which is preliminary data.</text>
</comment>
<reference evidence="1" key="1">
    <citation type="submission" date="2021-02" db="EMBL/GenBank/DDBJ databases">
        <authorList>
            <consortium name="DOE Joint Genome Institute"/>
            <person name="Ahrendt S."/>
            <person name="Looney B.P."/>
            <person name="Miyauchi S."/>
            <person name="Morin E."/>
            <person name="Drula E."/>
            <person name="Courty P.E."/>
            <person name="Chicoki N."/>
            <person name="Fauchery L."/>
            <person name="Kohler A."/>
            <person name="Kuo A."/>
            <person name="Labutti K."/>
            <person name="Pangilinan J."/>
            <person name="Lipzen A."/>
            <person name="Riley R."/>
            <person name="Andreopoulos W."/>
            <person name="He G."/>
            <person name="Johnson J."/>
            <person name="Barry K.W."/>
            <person name="Grigoriev I.V."/>
            <person name="Nagy L."/>
            <person name="Hibbett D."/>
            <person name="Henrissat B."/>
            <person name="Matheny P.B."/>
            <person name="Labbe J."/>
            <person name="Martin F."/>
        </authorList>
    </citation>
    <scope>NUCLEOTIDE SEQUENCE</scope>
    <source>
        <strain evidence="1">EC-137</strain>
    </source>
</reference>
<sequence>MTAPAPMPSATAVQNDPDGVIIPNQILGITIPDAAPSPPCKEDYRSVTFWYKCIWNKVRSEQKGISQDGSRRRGGWNLANDVVKALAFLEHEDGDMISADEEAKAINTDTRLLLSHLLNIGICPITLSDTYNHPKVNIIIIAVLEDKHPCISLCNKNWKAHKVLSTVFSSFKQSNETEIYKRMWHRLRPNAASDAKSRRAHLQQEKEERERLKQNRSEDAPITHKKQREFSTVPISMSVQPSASSPLVTSQPIFVYDKPALESTEATLISNDLALTAGDIPAPLPLRPVHIFPGPAPKSLAMSTEHLAIFAKPVAASAEPVAMSAESVAISAESVASSSEPTLTVSSSLQHGRALYDYVSADDNAAILTERIEQIIGDSYQYMLTQVPMQKLPLLPADSQLRATSPSALSLPVDPIAENLLDGMEFTGLFRPVLILYLLAQALFKVFNGLVKSDF</sequence>
<name>A0ACB8Q5C0_9AGAM</name>
<evidence type="ECO:0000313" key="1">
    <source>
        <dbReference type="EMBL" id="KAI0026805.1"/>
    </source>
</evidence>
<dbReference type="EMBL" id="MU274174">
    <property type="protein sequence ID" value="KAI0026805.1"/>
    <property type="molecule type" value="Genomic_DNA"/>
</dbReference>
<reference evidence="1" key="2">
    <citation type="journal article" date="2022" name="New Phytol.">
        <title>Evolutionary transition to the ectomycorrhizal habit in the genomes of a hyperdiverse lineage of mushroom-forming fungi.</title>
        <authorList>
            <person name="Looney B."/>
            <person name="Miyauchi S."/>
            <person name="Morin E."/>
            <person name="Drula E."/>
            <person name="Courty P.E."/>
            <person name="Kohler A."/>
            <person name="Kuo A."/>
            <person name="LaButti K."/>
            <person name="Pangilinan J."/>
            <person name="Lipzen A."/>
            <person name="Riley R."/>
            <person name="Andreopoulos W."/>
            <person name="He G."/>
            <person name="Johnson J."/>
            <person name="Nolan M."/>
            <person name="Tritt A."/>
            <person name="Barry K.W."/>
            <person name="Grigoriev I.V."/>
            <person name="Nagy L.G."/>
            <person name="Hibbett D."/>
            <person name="Henrissat B."/>
            <person name="Matheny P.B."/>
            <person name="Labbe J."/>
            <person name="Martin F.M."/>
        </authorList>
    </citation>
    <scope>NUCLEOTIDE SEQUENCE</scope>
    <source>
        <strain evidence="1">EC-137</strain>
    </source>
</reference>
<accession>A0ACB8Q5C0</accession>